<dbReference type="GO" id="GO:0008653">
    <property type="term" value="P:lipopolysaccharide metabolic process"/>
    <property type="evidence" value="ECO:0007669"/>
    <property type="project" value="InterPro"/>
</dbReference>
<feature type="binding site" evidence="2">
    <location>
        <position position="377"/>
    </location>
    <ligand>
        <name>Fe cation</name>
        <dbReference type="ChEBI" id="CHEBI:24875"/>
    </ligand>
</feature>
<dbReference type="GO" id="GO:0005506">
    <property type="term" value="F:iron ion binding"/>
    <property type="evidence" value="ECO:0007669"/>
    <property type="project" value="UniProtKB-UniRule"/>
</dbReference>
<dbReference type="SMART" id="SM00028">
    <property type="entry name" value="TPR"/>
    <property type="match status" value="4"/>
</dbReference>
<feature type="binding site" evidence="2">
    <location>
        <position position="374"/>
    </location>
    <ligand>
        <name>Fe cation</name>
        <dbReference type="ChEBI" id="CHEBI:24875"/>
    </ligand>
</feature>
<evidence type="ECO:0000313" key="6">
    <source>
        <dbReference type="Proteomes" id="UP000243207"/>
    </source>
</evidence>
<proteinExistence type="inferred from homology"/>
<comment type="function">
    <text evidence="2">Modulates cellular lipopolysaccharide (LPS) levels by regulating LpxC, which is involved in lipid A biosynthesis. May act by modulating the proteolytic activity of FtsH towards LpxC. May also coordinate assembly of proteins involved in LPS synthesis at the plasma membrane.</text>
</comment>
<dbReference type="STRING" id="487184.SAMN05216421_1840"/>
<organism evidence="5 6">
    <name type="scientific">Halopseudomonas xinjiangensis</name>
    <dbReference type="NCBI Taxonomy" id="487184"/>
    <lineage>
        <taxon>Bacteria</taxon>
        <taxon>Pseudomonadati</taxon>
        <taxon>Pseudomonadota</taxon>
        <taxon>Gammaproteobacteria</taxon>
        <taxon>Pseudomonadales</taxon>
        <taxon>Pseudomonadaceae</taxon>
        <taxon>Halopseudomonas</taxon>
    </lineage>
</organism>
<feature type="binding site" evidence="2">
    <location>
        <position position="363"/>
    </location>
    <ligand>
        <name>Fe cation</name>
        <dbReference type="ChEBI" id="CHEBI:24875"/>
    </ligand>
</feature>
<dbReference type="InterPro" id="IPR030865">
    <property type="entry name" value="LapB"/>
</dbReference>
<protein>
    <recommendedName>
        <fullName evidence="2">Lipopolysaccharide assembly protein B</fullName>
    </recommendedName>
</protein>
<keyword evidence="2" id="KW-0677">Repeat</keyword>
<dbReference type="SUPFAM" id="SSF48452">
    <property type="entry name" value="TPR-like"/>
    <property type="match status" value="1"/>
</dbReference>
<feature type="topological domain" description="Cytoplasmic" evidence="2">
    <location>
        <begin position="22"/>
        <end position="399"/>
    </location>
</feature>
<keyword evidence="2 3" id="KW-0802">TPR repeat</keyword>
<dbReference type="EMBL" id="LT629736">
    <property type="protein sequence ID" value="SDS61080.1"/>
    <property type="molecule type" value="Genomic_DNA"/>
</dbReference>
<feature type="binding site" evidence="2">
    <location>
        <position position="360"/>
    </location>
    <ligand>
        <name>Fe cation</name>
        <dbReference type="ChEBI" id="CHEBI:24875"/>
    </ligand>
</feature>
<dbReference type="InterPro" id="IPR011990">
    <property type="entry name" value="TPR-like_helical_dom_sf"/>
</dbReference>
<dbReference type="Pfam" id="PF18073">
    <property type="entry name" value="Zn_ribbon_LapB"/>
    <property type="match status" value="1"/>
</dbReference>
<comment type="subcellular location">
    <subcellularLocation>
        <location evidence="2">Cell inner membrane</location>
        <topology evidence="2">Single-pass membrane protein</topology>
        <orientation evidence="2">Cytoplasmic side</orientation>
    </subcellularLocation>
</comment>
<evidence type="ECO:0000259" key="4">
    <source>
        <dbReference type="Pfam" id="PF18073"/>
    </source>
</evidence>
<keyword evidence="2" id="KW-0408">Iron</keyword>
<sequence>MQELLFFGLFLAALAIGWFLGRREAIKVGFMLQPHGSALDRQYFIGLNHLLNEQPDEAIETFIRALEVNPETVETHIAIGKLFCQRGDVERAIKVHQNLLARPNLTREQGDRVQFELARDYLAVGLHNRAQRLLEELIDAKSPLRAEALADLVRIYERERDWANAVEVGRRLVKERPGFSVTLAHYHCELAESALRRAETQQARRHLQEALSAHRSSPRAMIMLAELEQGQGNAAEVARWLRQLAQHDGDLVPQVLPLARRCADNGELDLNAYLDDVIRNTQPAQVETVLARADQYQRENGVSDASRYVVASLQQQPSLRGLLYLIDLHSGLVGSRGKDNLLILRQVVEGLLQDKHYFRCQACGFSGRRLHWQCPTCHGWSTIRPLKPGPVPAGKPEHI</sequence>
<comment type="similarity">
    <text evidence="2">Belongs to the LapB family.</text>
</comment>
<dbReference type="RefSeq" id="WP_093393561.1">
    <property type="nucleotide sequence ID" value="NZ_LT629736.1"/>
</dbReference>
<dbReference type="InterPro" id="IPR041166">
    <property type="entry name" value="Rubredoxin_2"/>
</dbReference>
<evidence type="ECO:0000313" key="5">
    <source>
        <dbReference type="EMBL" id="SDS61080.1"/>
    </source>
</evidence>
<dbReference type="PROSITE" id="PS50005">
    <property type="entry name" value="TPR"/>
    <property type="match status" value="1"/>
</dbReference>
<feature type="repeat" description="TPR" evidence="3">
    <location>
        <begin position="39"/>
        <end position="72"/>
    </location>
</feature>
<dbReference type="Gene3D" id="1.25.40.10">
    <property type="entry name" value="Tetratricopeptide repeat domain"/>
    <property type="match status" value="1"/>
</dbReference>
<keyword evidence="1 2" id="KW-0479">Metal-binding</keyword>
<dbReference type="Proteomes" id="UP000243207">
    <property type="component" value="Chromosome I"/>
</dbReference>
<keyword evidence="2" id="KW-1133">Transmembrane helix</keyword>
<dbReference type="OrthoDB" id="507476at2"/>
<keyword evidence="6" id="KW-1185">Reference proteome</keyword>
<dbReference type="GO" id="GO:0009898">
    <property type="term" value="C:cytoplasmic side of plasma membrane"/>
    <property type="evidence" value="ECO:0007669"/>
    <property type="project" value="UniProtKB-UniRule"/>
</dbReference>
<evidence type="ECO:0000256" key="3">
    <source>
        <dbReference type="PROSITE-ProRule" id="PRU00339"/>
    </source>
</evidence>
<dbReference type="Pfam" id="PF13432">
    <property type="entry name" value="TPR_16"/>
    <property type="match status" value="3"/>
</dbReference>
<gene>
    <name evidence="2" type="primary">lapB</name>
    <name evidence="5" type="ORF">SAMN05216421_1840</name>
</gene>
<dbReference type="NCBIfam" id="NF008757">
    <property type="entry name" value="PRK11788.1-5"/>
    <property type="match status" value="1"/>
</dbReference>
<reference evidence="6" key="1">
    <citation type="submission" date="2016-10" db="EMBL/GenBank/DDBJ databases">
        <authorList>
            <person name="Varghese N."/>
            <person name="Submissions S."/>
        </authorList>
    </citation>
    <scope>NUCLEOTIDE SEQUENCE [LARGE SCALE GENOMIC DNA]</scope>
    <source>
        <strain evidence="6">NRRL B-51270</strain>
    </source>
</reference>
<accession>A0A1H1TLH5</accession>
<name>A0A1H1TLH5_9GAMM</name>
<feature type="domain" description="LapB rubredoxin metal binding" evidence="4">
    <location>
        <begin position="358"/>
        <end position="385"/>
    </location>
</feature>
<evidence type="ECO:0000256" key="1">
    <source>
        <dbReference type="ARBA" id="ARBA00022723"/>
    </source>
</evidence>
<dbReference type="GO" id="GO:0046890">
    <property type="term" value="P:regulation of lipid biosynthetic process"/>
    <property type="evidence" value="ECO:0007669"/>
    <property type="project" value="UniProtKB-UniRule"/>
</dbReference>
<evidence type="ECO:0000256" key="2">
    <source>
        <dbReference type="HAMAP-Rule" id="MF_00994"/>
    </source>
</evidence>
<dbReference type="AlphaFoldDB" id="A0A1H1TLH5"/>
<keyword evidence="2" id="KW-1003">Cell membrane</keyword>
<dbReference type="InterPro" id="IPR019734">
    <property type="entry name" value="TPR_rpt"/>
</dbReference>
<dbReference type="HAMAP" id="MF_00994">
    <property type="entry name" value="LPS_assembly_LapB"/>
    <property type="match status" value="1"/>
</dbReference>
<keyword evidence="2" id="KW-0812">Transmembrane</keyword>
<keyword evidence="2" id="KW-0997">Cell inner membrane</keyword>
<keyword evidence="2" id="KW-0472">Membrane</keyword>